<sequence length="78" mass="9003">EIVQMCVWIFVYNNRRLNKLKNASDKYTLSLKYQLIENIRSFRFIRNIAIIGTAGIVICITPLAVGIVYLSILNTRVL</sequence>
<evidence type="ECO:0000313" key="4">
    <source>
        <dbReference type="Proteomes" id="UP001432322"/>
    </source>
</evidence>
<protein>
    <recommendedName>
        <fullName evidence="5">G protein-coupled receptor</fullName>
    </recommendedName>
</protein>
<comment type="similarity">
    <text evidence="1">Belongs to the nematode receptor-like protein sre family.</text>
</comment>
<dbReference type="Pfam" id="PF03125">
    <property type="entry name" value="Sre"/>
    <property type="match status" value="1"/>
</dbReference>
<feature type="transmembrane region" description="Helical" evidence="2">
    <location>
        <begin position="48"/>
        <end position="72"/>
    </location>
</feature>
<gene>
    <name evidence="3" type="ORF">PFISCL1PPCAC_16147</name>
</gene>
<evidence type="ECO:0008006" key="5">
    <source>
        <dbReference type="Google" id="ProtNLM"/>
    </source>
</evidence>
<proteinExistence type="inferred from homology"/>
<accession>A0AAV5W2B1</accession>
<dbReference type="AlphaFoldDB" id="A0AAV5W2B1"/>
<dbReference type="Proteomes" id="UP001432322">
    <property type="component" value="Unassembled WGS sequence"/>
</dbReference>
<evidence type="ECO:0000256" key="1">
    <source>
        <dbReference type="ARBA" id="ARBA00006803"/>
    </source>
</evidence>
<name>A0AAV5W2B1_9BILA</name>
<dbReference type="PANTHER" id="PTHR23128:SF132">
    <property type="entry name" value="SERPENTINE RECEPTOR, CLASS E (EPSILON)-RELATED"/>
    <property type="match status" value="1"/>
</dbReference>
<reference evidence="3" key="1">
    <citation type="submission" date="2023-10" db="EMBL/GenBank/DDBJ databases">
        <title>Genome assembly of Pristionchus species.</title>
        <authorList>
            <person name="Yoshida K."/>
            <person name="Sommer R.J."/>
        </authorList>
    </citation>
    <scope>NUCLEOTIDE SEQUENCE</scope>
    <source>
        <strain evidence="3">RS5133</strain>
    </source>
</reference>
<keyword evidence="2" id="KW-1133">Transmembrane helix</keyword>
<keyword evidence="4" id="KW-1185">Reference proteome</keyword>
<keyword evidence="2" id="KW-0472">Membrane</keyword>
<dbReference type="GO" id="GO:0016020">
    <property type="term" value="C:membrane"/>
    <property type="evidence" value="ECO:0007669"/>
    <property type="project" value="InterPro"/>
</dbReference>
<comment type="caution">
    <text evidence="3">The sequence shown here is derived from an EMBL/GenBank/DDBJ whole genome shotgun (WGS) entry which is preliminary data.</text>
</comment>
<organism evidence="3 4">
    <name type="scientific">Pristionchus fissidentatus</name>
    <dbReference type="NCBI Taxonomy" id="1538716"/>
    <lineage>
        <taxon>Eukaryota</taxon>
        <taxon>Metazoa</taxon>
        <taxon>Ecdysozoa</taxon>
        <taxon>Nematoda</taxon>
        <taxon>Chromadorea</taxon>
        <taxon>Rhabditida</taxon>
        <taxon>Rhabditina</taxon>
        <taxon>Diplogasteromorpha</taxon>
        <taxon>Diplogasteroidea</taxon>
        <taxon>Neodiplogasteridae</taxon>
        <taxon>Pristionchus</taxon>
    </lineage>
</organism>
<dbReference type="GO" id="GO:0007606">
    <property type="term" value="P:sensory perception of chemical stimulus"/>
    <property type="evidence" value="ECO:0007669"/>
    <property type="project" value="InterPro"/>
</dbReference>
<dbReference type="PANTHER" id="PTHR23128">
    <property type="entry name" value="SERPENTINE RECEPTOR, CLASS E (EPSILON)-RELATED"/>
    <property type="match status" value="1"/>
</dbReference>
<evidence type="ECO:0000313" key="3">
    <source>
        <dbReference type="EMBL" id="GMT24850.1"/>
    </source>
</evidence>
<dbReference type="InterPro" id="IPR004151">
    <property type="entry name" value="7TM_GPCR_serpentine_rcpt_Sre"/>
</dbReference>
<feature type="non-terminal residue" evidence="3">
    <location>
        <position position="78"/>
    </location>
</feature>
<evidence type="ECO:0000256" key="2">
    <source>
        <dbReference type="SAM" id="Phobius"/>
    </source>
</evidence>
<dbReference type="EMBL" id="BTSY01000004">
    <property type="protein sequence ID" value="GMT24850.1"/>
    <property type="molecule type" value="Genomic_DNA"/>
</dbReference>
<feature type="non-terminal residue" evidence="3">
    <location>
        <position position="1"/>
    </location>
</feature>
<keyword evidence="2" id="KW-0812">Transmembrane</keyword>